<proteinExistence type="predicted"/>
<feature type="domain" description="CULT" evidence="2">
    <location>
        <begin position="30"/>
        <end position="168"/>
    </location>
</feature>
<dbReference type="RefSeq" id="XP_055694989.1">
    <property type="nucleotide sequence ID" value="XM_055839014.1"/>
</dbReference>
<reference evidence="3" key="2">
    <citation type="journal article" date="2020" name="BMC">
        <title>Leishmania infection induces a limited differential gene expression in the sand fly midgut.</title>
        <authorList>
            <person name="Coutinho-Abreu I.V."/>
            <person name="Serafim T.D."/>
            <person name="Meneses C."/>
            <person name="Kamhawi S."/>
            <person name="Oliveira F."/>
            <person name="Valenzuela J.G."/>
        </authorList>
    </citation>
    <scope>NUCLEOTIDE SEQUENCE</scope>
    <source>
        <strain evidence="3">Jacobina</strain>
        <tissue evidence="3">Midgut</tissue>
    </source>
</reference>
<keyword evidence="1" id="KW-0732">Signal</keyword>
<dbReference type="PROSITE" id="PS51788">
    <property type="entry name" value="CULT"/>
    <property type="match status" value="1"/>
</dbReference>
<dbReference type="OrthoDB" id="5778218at2759"/>
<evidence type="ECO:0000313" key="5">
    <source>
        <dbReference type="Proteomes" id="UP000092461"/>
    </source>
</evidence>
<reference evidence="4" key="3">
    <citation type="submission" date="2020-05" db="UniProtKB">
        <authorList>
            <consortium name="EnsemblMetazoa"/>
        </authorList>
    </citation>
    <scope>IDENTIFICATION</scope>
    <source>
        <strain evidence="4">Jacobina</strain>
    </source>
</reference>
<dbReference type="CDD" id="cd15777">
    <property type="entry name" value="CRBN_C_like"/>
    <property type="match status" value="1"/>
</dbReference>
<dbReference type="EMBL" id="GITU01002062">
    <property type="protein sequence ID" value="MBC1170765.1"/>
    <property type="molecule type" value="Transcribed_RNA"/>
</dbReference>
<dbReference type="VEuPathDB" id="VectorBase:LLOJ004982"/>
<dbReference type="AlphaFoldDB" id="A0A1B0CK45"/>
<dbReference type="EnsemblMetazoa" id="LLOJ004982-RA">
    <property type="protein sequence ID" value="LLOJ004982-PA"/>
    <property type="gene ID" value="LLOJ004982"/>
</dbReference>
<dbReference type="KEGG" id="lll:129796883"/>
<evidence type="ECO:0000256" key="1">
    <source>
        <dbReference type="SAM" id="SignalP"/>
    </source>
</evidence>
<dbReference type="VEuPathDB" id="VectorBase:LLONM1_009493"/>
<dbReference type="Proteomes" id="UP000092461">
    <property type="component" value="Unassembled WGS sequence"/>
</dbReference>
<reference evidence="5" key="1">
    <citation type="submission" date="2012-05" db="EMBL/GenBank/DDBJ databases">
        <title>Whole Genome Assembly of Lutzomyia longipalpis.</title>
        <authorList>
            <person name="Richards S."/>
            <person name="Qu C."/>
            <person name="Dillon R."/>
            <person name="Worley K."/>
            <person name="Scherer S."/>
            <person name="Batterton M."/>
            <person name="Taylor A."/>
            <person name="Hawes A."/>
            <person name="Hernandez B."/>
            <person name="Kovar C."/>
            <person name="Mandapat C."/>
            <person name="Pham C."/>
            <person name="Qu C."/>
            <person name="Jing C."/>
            <person name="Bess C."/>
            <person name="Bandaranaike D."/>
            <person name="Ngo D."/>
            <person name="Ongeri F."/>
            <person name="Arias F."/>
            <person name="Lara F."/>
            <person name="Weissenberger G."/>
            <person name="Kamau G."/>
            <person name="Han H."/>
            <person name="Shen H."/>
            <person name="Dinh H."/>
            <person name="Khalil I."/>
            <person name="Jones J."/>
            <person name="Shafer J."/>
            <person name="Jayaseelan J."/>
            <person name="Quiroz J."/>
            <person name="Blankenburg K."/>
            <person name="Nguyen L."/>
            <person name="Jackson L."/>
            <person name="Francisco L."/>
            <person name="Tang L.-Y."/>
            <person name="Pu L.-L."/>
            <person name="Perales L."/>
            <person name="Lorensuhewa L."/>
            <person name="Munidasa M."/>
            <person name="Coyle M."/>
            <person name="Taylor M."/>
            <person name="Puazo M."/>
            <person name="Firestine M."/>
            <person name="Scheel M."/>
            <person name="Javaid M."/>
            <person name="Wang M."/>
            <person name="Li M."/>
            <person name="Tabassum N."/>
            <person name="Saada N."/>
            <person name="Osuji N."/>
            <person name="Aqrawi P."/>
            <person name="Fu Q."/>
            <person name="Thornton R."/>
            <person name="Raj R."/>
            <person name="Goodspeed R."/>
            <person name="Mata R."/>
            <person name="Najjar R."/>
            <person name="Gubbala S."/>
            <person name="Lee S."/>
            <person name="Denson S."/>
            <person name="Patil S."/>
            <person name="Macmil S."/>
            <person name="Qi S."/>
            <person name="Matskevitch T."/>
            <person name="Palculict T."/>
            <person name="Mathew T."/>
            <person name="Vee V."/>
            <person name="Velamala V."/>
            <person name="Korchina V."/>
            <person name="Cai W."/>
            <person name="Liu W."/>
            <person name="Dai W."/>
            <person name="Zou X."/>
            <person name="Zhu Y."/>
            <person name="Zhang Y."/>
            <person name="Wu Y.-Q."/>
            <person name="Xin Y."/>
            <person name="Nazarath L."/>
            <person name="Kovar C."/>
            <person name="Han Y."/>
            <person name="Muzny D."/>
            <person name="Gibbs R."/>
        </authorList>
    </citation>
    <scope>NUCLEOTIDE SEQUENCE [LARGE SCALE GENOMIC DNA]</scope>
    <source>
        <strain evidence="5">Jacobina</strain>
    </source>
</reference>
<evidence type="ECO:0000259" key="2">
    <source>
        <dbReference type="PROSITE" id="PS51788"/>
    </source>
</evidence>
<accession>A0A1B0CK45</accession>
<feature type="chain" id="PRO_5044555347" evidence="1">
    <location>
        <begin position="23"/>
        <end position="183"/>
    </location>
</feature>
<protein>
    <submittedName>
        <fullName evidence="3">Putative conserved secreted protein</fullName>
    </submittedName>
</protein>
<name>A0A1B0CK45_LUTLO</name>
<dbReference type="Gene3D" id="2.170.150.20">
    <property type="entry name" value="Peptide methionine sulfoxide reductase"/>
    <property type="match status" value="1"/>
</dbReference>
<dbReference type="GeneID" id="129796883"/>
<sequence length="183" mass="21039">MKTPDKILIELILLFCAYNLQANEEETLIKDFLICRACGNDVAVTNFFLHKLSPQAKYAANETLFDDQKTLVQELENPFGIRYRVVLLRHATCAQIDSVQINDISETLEWSNYFSWFPGYAWKLCLCSKCGTHLGWMFEPIETATDSQALPTKDGFYAIILPNIITESFVNSLLMREKILREN</sequence>
<evidence type="ECO:0000313" key="3">
    <source>
        <dbReference type="EMBL" id="MBC1170765.1"/>
    </source>
</evidence>
<evidence type="ECO:0000313" key="4">
    <source>
        <dbReference type="EnsemblMetazoa" id="LLOJ004982-PA"/>
    </source>
</evidence>
<feature type="signal peptide" evidence="1">
    <location>
        <begin position="1"/>
        <end position="22"/>
    </location>
</feature>
<keyword evidence="5" id="KW-1185">Reference proteome</keyword>
<dbReference type="EMBL" id="AJWK01015750">
    <property type="status" value="NOT_ANNOTATED_CDS"/>
    <property type="molecule type" value="Genomic_DNA"/>
</dbReference>
<organism evidence="4 5">
    <name type="scientific">Lutzomyia longipalpis</name>
    <name type="common">Sand fly</name>
    <dbReference type="NCBI Taxonomy" id="7200"/>
    <lineage>
        <taxon>Eukaryota</taxon>
        <taxon>Metazoa</taxon>
        <taxon>Ecdysozoa</taxon>
        <taxon>Arthropoda</taxon>
        <taxon>Hexapoda</taxon>
        <taxon>Insecta</taxon>
        <taxon>Pterygota</taxon>
        <taxon>Neoptera</taxon>
        <taxon>Endopterygota</taxon>
        <taxon>Diptera</taxon>
        <taxon>Nematocera</taxon>
        <taxon>Psychodoidea</taxon>
        <taxon>Psychodidae</taxon>
        <taxon>Lutzomyia</taxon>
        <taxon>Lutzomyia</taxon>
    </lineage>
</organism>
<dbReference type="InterPro" id="IPR034750">
    <property type="entry name" value="CULT"/>
</dbReference>